<dbReference type="RefSeq" id="WP_189613384.1">
    <property type="nucleotide sequence ID" value="NZ_BMXR01000018.1"/>
</dbReference>
<keyword evidence="4" id="KW-1185">Reference proteome</keyword>
<proteinExistence type="predicted"/>
<gene>
    <name evidence="3" type="ORF">GCM10007392_46720</name>
</gene>
<organism evidence="3 4">
    <name type="scientific">Saccharospirillum salsuginis</name>
    <dbReference type="NCBI Taxonomy" id="418750"/>
    <lineage>
        <taxon>Bacteria</taxon>
        <taxon>Pseudomonadati</taxon>
        <taxon>Pseudomonadota</taxon>
        <taxon>Gammaproteobacteria</taxon>
        <taxon>Oceanospirillales</taxon>
        <taxon>Saccharospirillaceae</taxon>
        <taxon>Saccharospirillum</taxon>
    </lineage>
</organism>
<reference evidence="3" key="1">
    <citation type="journal article" date="2014" name="Int. J. Syst. Evol. Microbiol.">
        <title>Complete genome sequence of Corynebacterium casei LMG S-19264T (=DSM 44701T), isolated from a smear-ripened cheese.</title>
        <authorList>
            <consortium name="US DOE Joint Genome Institute (JGI-PGF)"/>
            <person name="Walter F."/>
            <person name="Albersmeier A."/>
            <person name="Kalinowski J."/>
            <person name="Ruckert C."/>
        </authorList>
    </citation>
    <scope>NUCLEOTIDE SEQUENCE</scope>
    <source>
        <strain evidence="3">KCTC 22169</strain>
    </source>
</reference>
<dbReference type="Proteomes" id="UP000626148">
    <property type="component" value="Unassembled WGS sequence"/>
</dbReference>
<comment type="caution">
    <text evidence="3">The sequence shown here is derived from an EMBL/GenBank/DDBJ whole genome shotgun (WGS) entry which is preliminary data.</text>
</comment>
<protein>
    <recommendedName>
        <fullName evidence="2">DUF5610 domain-containing protein</fullName>
    </recommendedName>
</protein>
<dbReference type="AlphaFoldDB" id="A0A918KRE9"/>
<dbReference type="InterPro" id="IPR041651">
    <property type="entry name" value="DUF5610"/>
</dbReference>
<feature type="compositionally biased region" description="Low complexity" evidence="1">
    <location>
        <begin position="28"/>
        <end position="45"/>
    </location>
</feature>
<reference evidence="3" key="2">
    <citation type="submission" date="2020-09" db="EMBL/GenBank/DDBJ databases">
        <authorList>
            <person name="Sun Q."/>
            <person name="Kim S."/>
        </authorList>
    </citation>
    <scope>NUCLEOTIDE SEQUENCE</scope>
    <source>
        <strain evidence="3">KCTC 22169</strain>
    </source>
</reference>
<evidence type="ECO:0000313" key="3">
    <source>
        <dbReference type="EMBL" id="GGX74002.1"/>
    </source>
</evidence>
<feature type="region of interest" description="Disordered" evidence="1">
    <location>
        <begin position="1"/>
        <end position="50"/>
    </location>
</feature>
<accession>A0A918KRE9</accession>
<sequence>MNTVMNQWAPLSPGQFPAHAKGQPMARQTTLPDTQPTQTPKDAQTVKPGSEAAKSFDVEGLVDNLWGFMKGRLAEAKASGASESEMDKMWSAAERGLEKGFNEAKDVLRSLGKMSEPLGERIDQAYNNLTGILDDRDLSAQAPKAQETSREQPVANRHISLYQYQEQTFSLDVKTQEGDTITVRVSNQSEAGAESRQGDGWSSIQWGRSDSNAFSLQIEGDLNDAERADLDKLLGEVNTLANEFYDGDLNVAWEQAQALSIDGTSLSTMNLNMREVEAKGVSAYQQEQAGGQAMPKGLEPLRQYAQELLAAQQDWMSSLNSRSGLTDSLTNHPRNDGGLERFARELLS</sequence>
<name>A0A918KRE9_9GAMM</name>
<evidence type="ECO:0000259" key="2">
    <source>
        <dbReference type="Pfam" id="PF18433"/>
    </source>
</evidence>
<feature type="domain" description="DUF5610" evidence="2">
    <location>
        <begin position="38"/>
        <end position="134"/>
    </location>
</feature>
<dbReference type="EMBL" id="BMXR01000018">
    <property type="protein sequence ID" value="GGX74002.1"/>
    <property type="molecule type" value="Genomic_DNA"/>
</dbReference>
<dbReference type="Pfam" id="PF18433">
    <property type="entry name" value="DUF5610"/>
    <property type="match status" value="1"/>
</dbReference>
<evidence type="ECO:0000256" key="1">
    <source>
        <dbReference type="SAM" id="MobiDB-lite"/>
    </source>
</evidence>
<dbReference type="Gene3D" id="1.10.132.90">
    <property type="match status" value="1"/>
</dbReference>
<evidence type="ECO:0000313" key="4">
    <source>
        <dbReference type="Proteomes" id="UP000626148"/>
    </source>
</evidence>